<dbReference type="Pfam" id="PF13146">
    <property type="entry name" value="TRL"/>
    <property type="match status" value="1"/>
</dbReference>
<dbReference type="EMBL" id="RQEV01000009">
    <property type="protein sequence ID" value="TGK18979.1"/>
    <property type="molecule type" value="Genomic_DNA"/>
</dbReference>
<organism evidence="2 3">
    <name type="scientific">Leptospira fluminis</name>
    <dbReference type="NCBI Taxonomy" id="2484979"/>
    <lineage>
        <taxon>Bacteria</taxon>
        <taxon>Pseudomonadati</taxon>
        <taxon>Spirochaetota</taxon>
        <taxon>Spirochaetia</taxon>
        <taxon>Leptospirales</taxon>
        <taxon>Leptospiraceae</taxon>
        <taxon>Leptospira</taxon>
    </lineage>
</organism>
<gene>
    <name evidence="2" type="ORF">EHO61_08740</name>
</gene>
<evidence type="ECO:0000313" key="2">
    <source>
        <dbReference type="EMBL" id="TGK18979.1"/>
    </source>
</evidence>
<evidence type="ECO:0000313" key="3">
    <source>
        <dbReference type="Proteomes" id="UP000297855"/>
    </source>
</evidence>
<name>A0A4R9GQ56_9LEPT</name>
<dbReference type="OrthoDB" id="337092at2"/>
<proteinExistence type="predicted"/>
<keyword evidence="1" id="KW-0732">Signal</keyword>
<reference evidence="2" key="1">
    <citation type="journal article" date="2019" name="PLoS Negl. Trop. Dis.">
        <title>Revisiting the worldwide diversity of Leptospira species in the environment.</title>
        <authorList>
            <person name="Vincent A.T."/>
            <person name="Schiettekatte O."/>
            <person name="Bourhy P."/>
            <person name="Veyrier F.J."/>
            <person name="Picardeau M."/>
        </authorList>
    </citation>
    <scope>NUCLEOTIDE SEQUENCE [LARGE SCALE GENOMIC DNA]</scope>
    <source>
        <strain evidence="2">SCS5</strain>
    </source>
</reference>
<accession>A0A4R9GQ56</accession>
<feature type="chain" id="PRO_5020461555" evidence="1">
    <location>
        <begin position="29"/>
        <end position="113"/>
    </location>
</feature>
<dbReference type="AlphaFoldDB" id="A0A4R9GQ56"/>
<dbReference type="PROSITE" id="PS51257">
    <property type="entry name" value="PROKAR_LIPOPROTEIN"/>
    <property type="match status" value="1"/>
</dbReference>
<keyword evidence="3" id="KW-1185">Reference proteome</keyword>
<evidence type="ECO:0000256" key="1">
    <source>
        <dbReference type="SAM" id="SignalP"/>
    </source>
</evidence>
<dbReference type="RefSeq" id="WP_135813237.1">
    <property type="nucleotide sequence ID" value="NZ_RQEV01000009.1"/>
</dbReference>
<comment type="caution">
    <text evidence="2">The sequence shown here is derived from an EMBL/GenBank/DDBJ whole genome shotgun (WGS) entry which is preliminary data.</text>
</comment>
<sequence>MKDIRNFFITTIAATFLLTGCASTPLPALIFNSSEHHVSGSPITGPTDAKILKSGKSCSNYSILNWLFYSGGEGSIEEAMKDGKITRIAIVDKSAFSILSVVFSRECVVVFGE</sequence>
<dbReference type="InterPro" id="IPR025113">
    <property type="entry name" value="TRL-like"/>
</dbReference>
<feature type="signal peptide" evidence="1">
    <location>
        <begin position="1"/>
        <end position="28"/>
    </location>
</feature>
<dbReference type="Proteomes" id="UP000297855">
    <property type="component" value="Unassembled WGS sequence"/>
</dbReference>
<protein>
    <submittedName>
        <fullName evidence="2">TRL-like family protein</fullName>
    </submittedName>
</protein>